<name>A0A5C6MC50_9PLAN</name>
<reference evidence="1 2" key="1">
    <citation type="submission" date="2019-08" db="EMBL/GenBank/DDBJ databases">
        <title>100 year-old enigma solved: identification of Planctomyces bekefii, the type genus and species of the phylum Planctomycetes.</title>
        <authorList>
            <person name="Svetlana D.N."/>
            <person name="Overmann J."/>
        </authorList>
    </citation>
    <scope>NUCLEOTIDE SEQUENCE [LARGE SCALE GENOMIC DNA]</scope>
    <source>
        <strain evidence="1">Phe10_nw2017</strain>
    </source>
</reference>
<dbReference type="EMBL" id="SRHE01000025">
    <property type="protein sequence ID" value="TWW12257.1"/>
    <property type="molecule type" value="Genomic_DNA"/>
</dbReference>
<dbReference type="GO" id="GO:0006313">
    <property type="term" value="P:DNA transposition"/>
    <property type="evidence" value="ECO:0007669"/>
    <property type="project" value="InterPro"/>
</dbReference>
<protein>
    <recommendedName>
        <fullName evidence="3">Transposase</fullName>
    </recommendedName>
</protein>
<keyword evidence="2" id="KW-1185">Reference proteome</keyword>
<dbReference type="Pfam" id="PF01527">
    <property type="entry name" value="HTH_Tnp_1"/>
    <property type="match status" value="1"/>
</dbReference>
<dbReference type="AlphaFoldDB" id="A0A5C6MC50"/>
<comment type="caution">
    <text evidence="1">The sequence shown here is derived from an EMBL/GenBank/DDBJ whole genome shotgun (WGS) entry which is preliminary data.</text>
</comment>
<dbReference type="InterPro" id="IPR002514">
    <property type="entry name" value="Transposase_8"/>
</dbReference>
<accession>A0A5C6MC50</accession>
<dbReference type="GO" id="GO:0004803">
    <property type="term" value="F:transposase activity"/>
    <property type="evidence" value="ECO:0007669"/>
    <property type="project" value="InterPro"/>
</dbReference>
<gene>
    <name evidence="1" type="ORF">E3A20_02560</name>
</gene>
<evidence type="ECO:0000313" key="2">
    <source>
        <dbReference type="Proteomes" id="UP000321083"/>
    </source>
</evidence>
<dbReference type="SUPFAM" id="SSF46689">
    <property type="entry name" value="Homeodomain-like"/>
    <property type="match status" value="1"/>
</dbReference>
<sequence length="101" mass="11575">MVELKSTRRIFTPQQKFEIVQAVKASPTVKSGLDRFQITHGMYSKWARQLEVGIGACLRNTKPLKPAETRQLEAENKTLKEMVLNLSHQVCELKKVLRLPN</sequence>
<organism evidence="1 2">
    <name type="scientific">Planctomyces bekefii</name>
    <dbReference type="NCBI Taxonomy" id="1653850"/>
    <lineage>
        <taxon>Bacteria</taxon>
        <taxon>Pseudomonadati</taxon>
        <taxon>Planctomycetota</taxon>
        <taxon>Planctomycetia</taxon>
        <taxon>Planctomycetales</taxon>
        <taxon>Planctomycetaceae</taxon>
        <taxon>Planctomyces</taxon>
    </lineage>
</organism>
<dbReference type="Proteomes" id="UP000321083">
    <property type="component" value="Unassembled WGS sequence"/>
</dbReference>
<dbReference type="GO" id="GO:0003677">
    <property type="term" value="F:DNA binding"/>
    <property type="evidence" value="ECO:0007669"/>
    <property type="project" value="InterPro"/>
</dbReference>
<dbReference type="InterPro" id="IPR009057">
    <property type="entry name" value="Homeodomain-like_sf"/>
</dbReference>
<evidence type="ECO:0000313" key="1">
    <source>
        <dbReference type="EMBL" id="TWW12257.1"/>
    </source>
</evidence>
<evidence type="ECO:0008006" key="3">
    <source>
        <dbReference type="Google" id="ProtNLM"/>
    </source>
</evidence>
<reference evidence="1 2" key="2">
    <citation type="submission" date="2019-08" db="EMBL/GenBank/DDBJ databases">
        <authorList>
            <person name="Henke P."/>
        </authorList>
    </citation>
    <scope>NUCLEOTIDE SEQUENCE [LARGE SCALE GENOMIC DNA]</scope>
    <source>
        <strain evidence="1">Phe10_nw2017</strain>
    </source>
</reference>
<proteinExistence type="predicted"/>